<dbReference type="EMBL" id="CCRH01000007">
    <property type="protein sequence ID" value="CDZ35571.1"/>
    <property type="molecule type" value="Genomic_DNA"/>
</dbReference>
<reference evidence="1 2" key="1">
    <citation type="submission" date="2014-08" db="EMBL/GenBank/DDBJ databases">
        <authorList>
            <person name="Chen Y.-H."/>
        </authorList>
    </citation>
    <scope>NUCLEOTIDE SEQUENCE [LARGE SCALE GENOMIC DNA]</scope>
</reference>
<dbReference type="Proteomes" id="UP000046176">
    <property type="component" value="Unassembled WGS sequence"/>
</dbReference>
<dbReference type="AlphaFoldDB" id="A0A0T7FKP3"/>
<dbReference type="Pfam" id="PF17419">
    <property type="entry name" value="MauJ"/>
    <property type="match status" value="1"/>
</dbReference>
<sequence>MYAKSLAFLLHELLSSPDPFADTLKRFEHLRGFGLLPRGREKAGVRLSDKEIVSAVLGFAPVAIGLSGLASVSLGGLHAVGGAAGSFRNSVTLQDAIVAVLASDESCRSVVVVTLTIDRTNKGDDYHARAVFNESGSRKTVSFVSDMATSLLSEGREAAYDHDRIHGPSARQLSLGPDFFRKLRREVEISRYVNLPLKTDWAEYESEEEKAEFHRKLGAKRSSRYLNLPVETAVAWPREPMKVIFADHELVLFPRTKENSHSISIDLVNHRLTDIEARTLLNRFLSILSWCEDQHAILGDGWSGNPVPRPIPKHEKGGTIAGQWVFDRSLPTNEELLQRLAYYREGLNAREAGLVSYEVLSFFKVFEQRVQGDGRAPNPTKIWIRDNFDEVARQLDAEALKRFNEARGSKPVHKYIFDNCRVATAHASEKFPSDADASLEIRRLYSAAAVIQALARHFIRTEFNFSSSYISDEVSQ</sequence>
<organism evidence="1 2">
    <name type="scientific">Neorhizobium galegae bv. officinalis</name>
    <dbReference type="NCBI Taxonomy" id="323656"/>
    <lineage>
        <taxon>Bacteria</taxon>
        <taxon>Pseudomonadati</taxon>
        <taxon>Pseudomonadota</taxon>
        <taxon>Alphaproteobacteria</taxon>
        <taxon>Hyphomicrobiales</taxon>
        <taxon>Rhizobiaceae</taxon>
        <taxon>Rhizobium/Agrobacterium group</taxon>
        <taxon>Neorhizobium</taxon>
    </lineage>
</organism>
<dbReference type="RefSeq" id="WP_046667034.1">
    <property type="nucleotide sequence ID" value="NZ_CCRH01000007.1"/>
</dbReference>
<accession>A0A0T7FKP3</accession>
<gene>
    <name evidence="1" type="ORF">NGAL_HAMBI1145_29110</name>
</gene>
<protein>
    <submittedName>
        <fullName evidence="1">Uncharacterized protein</fullName>
    </submittedName>
</protein>
<name>A0A0T7FKP3_NEOGA</name>
<proteinExistence type="predicted"/>
<evidence type="ECO:0000313" key="2">
    <source>
        <dbReference type="Proteomes" id="UP000046176"/>
    </source>
</evidence>
<evidence type="ECO:0000313" key="1">
    <source>
        <dbReference type="EMBL" id="CDZ35571.1"/>
    </source>
</evidence>
<dbReference type="InterPro" id="IPR035383">
    <property type="entry name" value="MauJ"/>
</dbReference>
<dbReference type="OrthoDB" id="8400670at2"/>